<sequence>MAYASPWRVPAFRRLYAATAADQIGIQVGHLAIPLVALGLGASPGQIGLLAALGTSAYLLIGLPSGVWVDRLGCVPVLVAAALVRVVLLTAVPLALWFGALTLPYLYTAVLLVGCATVFFDVASHSCLPQVVGREALVRANAGIVSLHAVGSVAGRGVGGLLVEMLTAPVTVAAQGVSHLAAAVSLTGIRGGTARRRRAAPAASRRLAAEMRAGLRHVLRSRELRPLALGAACANLGAQTVNTMIPVLFVRQLGLPAWLLGVYWVFCGTATFVGARLARPLAARRGCGWTLATAGLCVAPAALLVPLLSRSPLLCAAGVAGMALVSVKIGVDNVLGLSLRQGLTPDALLGRMNATFRFLLMGSVALGSALSGVIGEFAGVRAALWTGAVILVVAALPLYFSPVRARRHLPGAPVPEPDRVV</sequence>
<feature type="transmembrane region" description="Helical" evidence="6">
    <location>
        <begin position="227"/>
        <end position="249"/>
    </location>
</feature>
<feature type="transmembrane region" description="Helical" evidence="6">
    <location>
        <begin position="356"/>
        <end position="374"/>
    </location>
</feature>
<feature type="transmembrane region" description="Helical" evidence="6">
    <location>
        <begin position="47"/>
        <end position="69"/>
    </location>
</feature>
<dbReference type="Gene3D" id="1.20.1250.20">
    <property type="entry name" value="MFS general substrate transporter like domains"/>
    <property type="match status" value="1"/>
</dbReference>
<feature type="transmembrane region" description="Helical" evidence="6">
    <location>
        <begin position="311"/>
        <end position="335"/>
    </location>
</feature>
<dbReference type="SUPFAM" id="SSF103473">
    <property type="entry name" value="MFS general substrate transporter"/>
    <property type="match status" value="1"/>
</dbReference>
<evidence type="ECO:0000313" key="7">
    <source>
        <dbReference type="EMBL" id="GAA2117286.1"/>
    </source>
</evidence>
<keyword evidence="2" id="KW-1003">Cell membrane</keyword>
<keyword evidence="3 6" id="KW-0812">Transmembrane</keyword>
<feature type="transmembrane region" description="Helical" evidence="6">
    <location>
        <begin position="380"/>
        <end position="400"/>
    </location>
</feature>
<comment type="subcellular location">
    <subcellularLocation>
        <location evidence="1">Cell membrane</location>
        <topology evidence="1">Multi-pass membrane protein</topology>
    </subcellularLocation>
</comment>
<feature type="transmembrane region" description="Helical" evidence="6">
    <location>
        <begin position="255"/>
        <end position="275"/>
    </location>
</feature>
<feature type="transmembrane region" description="Helical" evidence="6">
    <location>
        <begin position="76"/>
        <end position="99"/>
    </location>
</feature>
<feature type="transmembrane region" description="Helical" evidence="6">
    <location>
        <begin position="105"/>
        <end position="124"/>
    </location>
</feature>
<dbReference type="Proteomes" id="UP001500443">
    <property type="component" value="Unassembled WGS sequence"/>
</dbReference>
<dbReference type="RefSeq" id="WP_344289300.1">
    <property type="nucleotide sequence ID" value="NZ_BAAAPF010000036.1"/>
</dbReference>
<evidence type="ECO:0000256" key="1">
    <source>
        <dbReference type="ARBA" id="ARBA00004651"/>
    </source>
</evidence>
<evidence type="ECO:0000256" key="6">
    <source>
        <dbReference type="SAM" id="Phobius"/>
    </source>
</evidence>
<evidence type="ECO:0000256" key="3">
    <source>
        <dbReference type="ARBA" id="ARBA00022692"/>
    </source>
</evidence>
<gene>
    <name evidence="7" type="ORF">GCM10009802_18250</name>
</gene>
<dbReference type="PANTHER" id="PTHR23513">
    <property type="entry name" value="INTEGRAL MEMBRANE EFFLUX PROTEIN-RELATED"/>
    <property type="match status" value="1"/>
</dbReference>
<proteinExistence type="predicted"/>
<keyword evidence="5 6" id="KW-0472">Membrane</keyword>
<comment type="caution">
    <text evidence="7">The sequence shown here is derived from an EMBL/GenBank/DDBJ whole genome shotgun (WGS) entry which is preliminary data.</text>
</comment>
<reference evidence="8" key="1">
    <citation type="journal article" date="2019" name="Int. J. Syst. Evol. Microbiol.">
        <title>The Global Catalogue of Microorganisms (GCM) 10K type strain sequencing project: providing services to taxonomists for standard genome sequencing and annotation.</title>
        <authorList>
            <consortium name="The Broad Institute Genomics Platform"/>
            <consortium name="The Broad Institute Genome Sequencing Center for Infectious Disease"/>
            <person name="Wu L."/>
            <person name="Ma J."/>
        </authorList>
    </citation>
    <scope>NUCLEOTIDE SEQUENCE [LARGE SCALE GENOMIC DNA]</scope>
    <source>
        <strain evidence="8">JCM 15481</strain>
    </source>
</reference>
<evidence type="ECO:0000256" key="4">
    <source>
        <dbReference type="ARBA" id="ARBA00022989"/>
    </source>
</evidence>
<evidence type="ECO:0000313" key="8">
    <source>
        <dbReference type="Proteomes" id="UP001500443"/>
    </source>
</evidence>
<evidence type="ECO:0000256" key="5">
    <source>
        <dbReference type="ARBA" id="ARBA00023136"/>
    </source>
</evidence>
<name>A0ABP5JMG8_9ACTN</name>
<dbReference type="CDD" id="cd06173">
    <property type="entry name" value="MFS_MefA_like"/>
    <property type="match status" value="1"/>
</dbReference>
<evidence type="ECO:0000256" key="2">
    <source>
        <dbReference type="ARBA" id="ARBA00022475"/>
    </source>
</evidence>
<accession>A0ABP5JMG8</accession>
<keyword evidence="4 6" id="KW-1133">Transmembrane helix</keyword>
<organism evidence="7 8">
    <name type="scientific">Streptomyces synnematoformans</name>
    <dbReference type="NCBI Taxonomy" id="415721"/>
    <lineage>
        <taxon>Bacteria</taxon>
        <taxon>Bacillati</taxon>
        <taxon>Actinomycetota</taxon>
        <taxon>Actinomycetes</taxon>
        <taxon>Kitasatosporales</taxon>
        <taxon>Streptomycetaceae</taxon>
        <taxon>Streptomyces</taxon>
    </lineage>
</organism>
<feature type="transmembrane region" description="Helical" evidence="6">
    <location>
        <begin position="287"/>
        <end position="305"/>
    </location>
</feature>
<dbReference type="EMBL" id="BAAAPF010000036">
    <property type="protein sequence ID" value="GAA2117286.1"/>
    <property type="molecule type" value="Genomic_DNA"/>
</dbReference>
<dbReference type="InterPro" id="IPR011701">
    <property type="entry name" value="MFS"/>
</dbReference>
<dbReference type="PANTHER" id="PTHR23513:SF6">
    <property type="entry name" value="MAJOR FACILITATOR SUPERFAMILY ASSOCIATED DOMAIN-CONTAINING PROTEIN"/>
    <property type="match status" value="1"/>
</dbReference>
<dbReference type="Pfam" id="PF07690">
    <property type="entry name" value="MFS_1"/>
    <property type="match status" value="1"/>
</dbReference>
<dbReference type="InterPro" id="IPR036259">
    <property type="entry name" value="MFS_trans_sf"/>
</dbReference>
<protein>
    <submittedName>
        <fullName evidence="7">MFS transporter</fullName>
    </submittedName>
</protein>
<keyword evidence="8" id="KW-1185">Reference proteome</keyword>